<accession>A0A0A9U3G5</accession>
<dbReference type="EMBL" id="GBRH01282054">
    <property type="protein sequence ID" value="JAD15841.1"/>
    <property type="molecule type" value="Transcribed_RNA"/>
</dbReference>
<evidence type="ECO:0000256" key="1">
    <source>
        <dbReference type="SAM" id="MobiDB-lite"/>
    </source>
</evidence>
<dbReference type="AlphaFoldDB" id="A0A0A9U3G5"/>
<feature type="compositionally biased region" description="Basic residues" evidence="1">
    <location>
        <begin position="33"/>
        <end position="53"/>
    </location>
</feature>
<feature type="region of interest" description="Disordered" evidence="1">
    <location>
        <begin position="1"/>
        <end position="115"/>
    </location>
</feature>
<protein>
    <submittedName>
        <fullName evidence="2">Uncharacterized protein</fullName>
    </submittedName>
</protein>
<evidence type="ECO:0000313" key="2">
    <source>
        <dbReference type="EMBL" id="JAD15841.1"/>
    </source>
</evidence>
<name>A0A0A9U3G5_ARUDO</name>
<sequence length="115" mass="13150">MEHNLCSLKSHPQHHPKLWQLSDPSRPHGEQRRGRRRRLRCSRGRSRTRRCQPRHSPPPSPSLTRCAWRPQPATRPAASGAQGPRAGGRRSGAQPAGSRRAWKRQRRPSPLRRGT</sequence>
<reference evidence="2" key="2">
    <citation type="journal article" date="2015" name="Data Brief">
        <title>Shoot transcriptome of the giant reed, Arundo donax.</title>
        <authorList>
            <person name="Barrero R.A."/>
            <person name="Guerrero F.D."/>
            <person name="Moolhuijzen P."/>
            <person name="Goolsby J.A."/>
            <person name="Tidwell J."/>
            <person name="Bellgard S.E."/>
            <person name="Bellgard M.I."/>
        </authorList>
    </citation>
    <scope>NUCLEOTIDE SEQUENCE</scope>
    <source>
        <tissue evidence="2">Shoot tissue taken approximately 20 cm above the soil surface</tissue>
    </source>
</reference>
<reference evidence="2" key="1">
    <citation type="submission" date="2014-09" db="EMBL/GenBank/DDBJ databases">
        <authorList>
            <person name="Magalhaes I.L.F."/>
            <person name="Oliveira U."/>
            <person name="Santos F.R."/>
            <person name="Vidigal T.H.D.A."/>
            <person name="Brescovit A.D."/>
            <person name="Santos A.J."/>
        </authorList>
    </citation>
    <scope>NUCLEOTIDE SEQUENCE</scope>
    <source>
        <tissue evidence="2">Shoot tissue taken approximately 20 cm above the soil surface</tissue>
    </source>
</reference>
<proteinExistence type="predicted"/>
<feature type="compositionally biased region" description="Basic residues" evidence="1">
    <location>
        <begin position="100"/>
        <end position="115"/>
    </location>
</feature>
<organism evidence="2">
    <name type="scientific">Arundo donax</name>
    <name type="common">Giant reed</name>
    <name type="synonym">Donax arundinaceus</name>
    <dbReference type="NCBI Taxonomy" id="35708"/>
    <lineage>
        <taxon>Eukaryota</taxon>
        <taxon>Viridiplantae</taxon>
        <taxon>Streptophyta</taxon>
        <taxon>Embryophyta</taxon>
        <taxon>Tracheophyta</taxon>
        <taxon>Spermatophyta</taxon>
        <taxon>Magnoliopsida</taxon>
        <taxon>Liliopsida</taxon>
        <taxon>Poales</taxon>
        <taxon>Poaceae</taxon>
        <taxon>PACMAD clade</taxon>
        <taxon>Arundinoideae</taxon>
        <taxon>Arundineae</taxon>
        <taxon>Arundo</taxon>
    </lineage>
</organism>